<evidence type="ECO:0000256" key="1">
    <source>
        <dbReference type="ARBA" id="ARBA00023125"/>
    </source>
</evidence>
<dbReference type="PROSITE" id="PS50888">
    <property type="entry name" value="BHLH"/>
    <property type="match status" value="1"/>
</dbReference>
<feature type="compositionally biased region" description="Low complexity" evidence="4">
    <location>
        <begin position="14"/>
        <end position="28"/>
    </location>
</feature>
<dbReference type="EMBL" id="AKCT01000285">
    <property type="protein sequence ID" value="EKV06505.1"/>
    <property type="molecule type" value="Genomic_DNA"/>
</dbReference>
<feature type="compositionally biased region" description="Polar residues" evidence="4">
    <location>
        <begin position="86"/>
        <end position="115"/>
    </location>
</feature>
<keyword evidence="2" id="KW-0539">Nucleus</keyword>
<dbReference type="STRING" id="1170229.K9FAR0"/>
<protein>
    <recommendedName>
        <fullName evidence="5">BHLH domain-containing protein</fullName>
    </recommendedName>
</protein>
<dbReference type="InParanoid" id="K9FAR0"/>
<reference evidence="7" key="1">
    <citation type="journal article" date="2012" name="BMC Genomics">
        <title>Genome sequence of the necrotrophic fungus Penicillium digitatum, the main postharvest pathogen of citrus.</title>
        <authorList>
            <person name="Marcet-Houben M."/>
            <person name="Ballester A.-R."/>
            <person name="de la Fuente B."/>
            <person name="Harries E."/>
            <person name="Marcos J.F."/>
            <person name="Gonzalez-Candelas L."/>
            <person name="Gabaldon T."/>
        </authorList>
    </citation>
    <scope>NUCLEOTIDE SEQUENCE [LARGE SCALE GENOMIC DNA]</scope>
    <source>
        <strain evidence="7">PHI26 / CECT 20796</strain>
    </source>
</reference>
<feature type="region of interest" description="Disordered" evidence="4">
    <location>
        <begin position="289"/>
        <end position="311"/>
    </location>
</feature>
<dbReference type="GO" id="GO:0003677">
    <property type="term" value="F:DNA binding"/>
    <property type="evidence" value="ECO:0007669"/>
    <property type="project" value="UniProtKB-KW"/>
</dbReference>
<dbReference type="FunFam" id="4.10.280.10:FF:000111">
    <property type="entry name" value="HLH transcription factor (Hpa3)"/>
    <property type="match status" value="1"/>
</dbReference>
<dbReference type="Gene3D" id="4.10.280.10">
    <property type="entry name" value="Helix-loop-helix DNA-binding domain"/>
    <property type="match status" value="1"/>
</dbReference>
<dbReference type="AlphaFoldDB" id="K9FAR0"/>
<feature type="region of interest" description="Disordered" evidence="4">
    <location>
        <begin position="1"/>
        <end position="247"/>
    </location>
</feature>
<evidence type="ECO:0000256" key="3">
    <source>
        <dbReference type="SAM" id="Coils"/>
    </source>
</evidence>
<dbReference type="GO" id="GO:0090575">
    <property type="term" value="C:RNA polymerase II transcription regulator complex"/>
    <property type="evidence" value="ECO:0007669"/>
    <property type="project" value="TreeGrafter"/>
</dbReference>
<keyword evidence="3" id="KW-0175">Coiled coil</keyword>
<evidence type="ECO:0000313" key="7">
    <source>
        <dbReference type="Proteomes" id="UP000009882"/>
    </source>
</evidence>
<evidence type="ECO:0000259" key="5">
    <source>
        <dbReference type="PROSITE" id="PS50888"/>
    </source>
</evidence>
<dbReference type="PANTHER" id="PTHR10328:SF15">
    <property type="entry name" value="BHLH TRANSCRIPTION FACTOR"/>
    <property type="match status" value="1"/>
</dbReference>
<dbReference type="SMART" id="SM00353">
    <property type="entry name" value="HLH"/>
    <property type="match status" value="1"/>
</dbReference>
<feature type="compositionally biased region" description="Polar residues" evidence="4">
    <location>
        <begin position="182"/>
        <end position="193"/>
    </location>
</feature>
<keyword evidence="7" id="KW-1185">Reference proteome</keyword>
<dbReference type="GO" id="GO:0045944">
    <property type="term" value="P:positive regulation of transcription by RNA polymerase II"/>
    <property type="evidence" value="ECO:0007669"/>
    <property type="project" value="TreeGrafter"/>
</dbReference>
<feature type="region of interest" description="Disordered" evidence="4">
    <location>
        <begin position="497"/>
        <end position="524"/>
    </location>
</feature>
<feature type="compositionally biased region" description="Polar residues" evidence="4">
    <location>
        <begin position="130"/>
        <end position="173"/>
    </location>
</feature>
<dbReference type="HOGENOM" id="CLU_017046_1_0_1"/>
<dbReference type="InterPro" id="IPR011598">
    <property type="entry name" value="bHLH_dom"/>
</dbReference>
<accession>K9FAR0</accession>
<gene>
    <name evidence="6" type="ORF">PDIG_77020</name>
</gene>
<feature type="compositionally biased region" description="Polar residues" evidence="4">
    <location>
        <begin position="200"/>
        <end position="214"/>
    </location>
</feature>
<dbReference type="SUPFAM" id="SSF47459">
    <property type="entry name" value="HLH, helix-loop-helix DNA-binding domain"/>
    <property type="match status" value="1"/>
</dbReference>
<name>K9FAR0_PEND2</name>
<dbReference type="OrthoDB" id="8964853at2759"/>
<dbReference type="Pfam" id="PF00010">
    <property type="entry name" value="HLH"/>
    <property type="match status" value="1"/>
</dbReference>
<evidence type="ECO:0000313" key="6">
    <source>
        <dbReference type="EMBL" id="EKV06505.1"/>
    </source>
</evidence>
<evidence type="ECO:0000256" key="2">
    <source>
        <dbReference type="ARBA" id="ARBA00023242"/>
    </source>
</evidence>
<feature type="coiled-coil region" evidence="3">
    <location>
        <begin position="439"/>
        <end position="466"/>
    </location>
</feature>
<dbReference type="GO" id="GO:0046983">
    <property type="term" value="F:protein dimerization activity"/>
    <property type="evidence" value="ECO:0007669"/>
    <property type="project" value="InterPro"/>
</dbReference>
<dbReference type="GO" id="GO:0003700">
    <property type="term" value="F:DNA-binding transcription factor activity"/>
    <property type="evidence" value="ECO:0007669"/>
    <property type="project" value="TreeGrafter"/>
</dbReference>
<comment type="caution">
    <text evidence="6">The sequence shown here is derived from an EMBL/GenBank/DDBJ whole genome shotgun (WGS) entry which is preliminary data.</text>
</comment>
<evidence type="ECO:0000256" key="4">
    <source>
        <dbReference type="SAM" id="MobiDB-lite"/>
    </source>
</evidence>
<dbReference type="InterPro" id="IPR036638">
    <property type="entry name" value="HLH_DNA-bd_sf"/>
</dbReference>
<feature type="compositionally biased region" description="Polar residues" evidence="4">
    <location>
        <begin position="291"/>
        <end position="304"/>
    </location>
</feature>
<feature type="compositionally biased region" description="Polar residues" evidence="4">
    <location>
        <begin position="48"/>
        <end position="72"/>
    </location>
</feature>
<organism evidence="6 7">
    <name type="scientific">Penicillium digitatum (strain PHI26 / CECT 20796)</name>
    <name type="common">Green mold</name>
    <dbReference type="NCBI Taxonomy" id="1170229"/>
    <lineage>
        <taxon>Eukaryota</taxon>
        <taxon>Fungi</taxon>
        <taxon>Dikarya</taxon>
        <taxon>Ascomycota</taxon>
        <taxon>Pezizomycotina</taxon>
        <taxon>Eurotiomycetes</taxon>
        <taxon>Eurotiomycetidae</taxon>
        <taxon>Eurotiales</taxon>
        <taxon>Aspergillaceae</taxon>
        <taxon>Penicillium</taxon>
    </lineage>
</organism>
<dbReference type="OMA" id="MQHKQLS"/>
<proteinExistence type="predicted"/>
<feature type="domain" description="BHLH" evidence="5">
    <location>
        <begin position="384"/>
        <end position="435"/>
    </location>
</feature>
<dbReference type="eggNOG" id="KOG2483">
    <property type="taxonomic scope" value="Eukaryota"/>
</dbReference>
<keyword evidence="1" id="KW-0238">DNA-binding</keyword>
<sequence>MDPSVAHRPWEAVSGPQSTTGSTQTLPSISTLTANMPGTGAPAEKSPGNGSLNTIERDSGNWSMPQSTSRRPSPSMEWERRGTDHVGSSTYSTATNGTGNNYPSLSFISASQPSPNRGHPAVDRSPYPHDQSTTPSSAGTQQPSPNFSQPFSTLPSINQNYEVPSQRTSAVETTESRRSSVDSRMNQGISSLAINPASPYHSTNASQSSIVSSLQRERGIPTDLNSYRGPRYSGGNQPLSPLGPRATDQQRSFAAGRTAPAISSNPRSEIYNAEAPTAGMAYAFPDPDMARSSSVSSKGESNPPFSRKGSMAESMNSMYSERMPRGQHGQMTLSTISCARKTDHLPDLPQNVHHHHSLQHKAVRELIGEEDGPPGSTPYSRTPELRVTHKLAERKRRSEMKDCFEALRLRLPPGQTNKSSKWETLTRAIDYIGMLEKTVTQSQRDRAVMQSEMDEMRAQLNQQANASRPQSIFEHHQMNTSQVNGQGSVFGGFGNGVTQEQPRTLPPLLNGSSAAMQGIEYERR</sequence>
<dbReference type="Proteomes" id="UP000009882">
    <property type="component" value="Unassembled WGS sequence"/>
</dbReference>
<dbReference type="PANTHER" id="PTHR10328">
    <property type="entry name" value="PROTEIN MAX MYC-ASSOCIATED FACTOR X"/>
    <property type="match status" value="1"/>
</dbReference>